<feature type="chain" id="PRO_5007582755" evidence="2">
    <location>
        <begin position="22"/>
        <end position="150"/>
    </location>
</feature>
<dbReference type="AlphaFoldDB" id="A0A151JG47"/>
<feature type="signal peptide" evidence="2">
    <location>
        <begin position="1"/>
        <end position="21"/>
    </location>
</feature>
<dbReference type="Proteomes" id="UP000075349">
    <property type="component" value="Unassembled WGS sequence"/>
</dbReference>
<comment type="caution">
    <text evidence="3">The sequence shown here is derived from an EMBL/GenBank/DDBJ whole genome shotgun (WGS) entry which is preliminary data.</text>
</comment>
<proteinExistence type="predicted"/>
<name>A0A151JG47_9VIBR</name>
<feature type="transmembrane region" description="Helical" evidence="1">
    <location>
        <begin position="113"/>
        <end position="132"/>
    </location>
</feature>
<gene>
    <name evidence="3" type="ORF">AUQ44_01680</name>
</gene>
<keyword evidence="1" id="KW-1133">Transmembrane helix</keyword>
<protein>
    <submittedName>
        <fullName evidence="3">Uncharacterized protein</fullName>
    </submittedName>
</protein>
<keyword evidence="2" id="KW-0732">Signal</keyword>
<evidence type="ECO:0000313" key="4">
    <source>
        <dbReference type="Proteomes" id="UP000075349"/>
    </source>
</evidence>
<keyword evidence="1" id="KW-0812">Transmembrane</keyword>
<accession>A0A151JG47</accession>
<evidence type="ECO:0000256" key="2">
    <source>
        <dbReference type="SAM" id="SignalP"/>
    </source>
</evidence>
<keyword evidence="1" id="KW-0472">Membrane</keyword>
<reference evidence="4" key="1">
    <citation type="submission" date="2015-12" db="EMBL/GenBank/DDBJ databases">
        <authorList>
            <person name="Tarr C.L."/>
            <person name="Gladney L.M."/>
        </authorList>
    </citation>
    <scope>NUCLEOTIDE SEQUENCE [LARGE SCALE GENOMIC DNA]</scope>
    <source>
        <strain evidence="4">2756-81</strain>
    </source>
</reference>
<evidence type="ECO:0000256" key="1">
    <source>
        <dbReference type="SAM" id="Phobius"/>
    </source>
</evidence>
<organism evidence="3 4">
    <name type="scientific">Vibrio cidicii</name>
    <dbReference type="NCBI Taxonomy" id="1763883"/>
    <lineage>
        <taxon>Bacteria</taxon>
        <taxon>Pseudomonadati</taxon>
        <taxon>Pseudomonadota</taxon>
        <taxon>Gammaproteobacteria</taxon>
        <taxon>Vibrionales</taxon>
        <taxon>Vibrionaceae</taxon>
        <taxon>Vibrio</taxon>
    </lineage>
</organism>
<dbReference type="EMBL" id="LOMK01000001">
    <property type="protein sequence ID" value="KYN24636.1"/>
    <property type="molecule type" value="Genomic_DNA"/>
</dbReference>
<sequence>MKIFNILLLSLGLLLSGNAVAGKMMFGDDDMLHKLQDVSFKGPNGEDLYLAYRTTTKFFILGVNITEQGYVLALKNSEEKSYYPLNDVQIQGLQSVGDLPRILPKYELTIFDYAFGYSLWIFILLSVLYSLIKRQFRKRKDRTESESNVV</sequence>
<evidence type="ECO:0000313" key="3">
    <source>
        <dbReference type="EMBL" id="KYN24636.1"/>
    </source>
</evidence>